<sequence length="351" mass="39483">MWSLRRRRAIRQLTISVVVVALLSGGVYLCAHGGIEFRDTKDSTSTPSRALQSLPPKVFPKQSIYAHPFDYIINSPHLCLGNDTRPHRVDYLFVVFSAAENSGHRVAIRETWGQDLRGYPATRIVFLLGATNDLRLRSTLRSESSVHSDIIQGSFIDSYSNVTLKSIMMLRWASTFCRCARFVVKVDDDTYLNAANFFATIAPRSPDAIYGRLFEGSKPIRDPADKYHVSLEDYPASSYPNYVAGSSYVLGGHIVETLYRATGQVKPFPIEDVYITGSCAESAGIRRVGLSGFHSQRVGSPCGLKNAVTSHYTPPRKMYTLKDQLQHLEFVCYRLLFDFAYYCYCRTLLPI</sequence>
<evidence type="ECO:0000313" key="1">
    <source>
        <dbReference type="EMBL" id="KAG0443190.1"/>
    </source>
</evidence>
<dbReference type="Proteomes" id="UP000805193">
    <property type="component" value="Unassembled WGS sequence"/>
</dbReference>
<name>A0AC60QV17_IXOPE</name>
<protein>
    <submittedName>
        <fullName evidence="1">Uncharacterized protein</fullName>
    </submittedName>
</protein>
<accession>A0AC60QV17</accession>
<gene>
    <name evidence="1" type="ORF">HPB47_015195</name>
</gene>
<reference evidence="1 2" key="1">
    <citation type="journal article" date="2020" name="Cell">
        <title>Large-Scale Comparative Analyses of Tick Genomes Elucidate Their Genetic Diversity and Vector Capacities.</title>
        <authorList>
            <consortium name="Tick Genome and Microbiome Consortium (TIGMIC)"/>
            <person name="Jia N."/>
            <person name="Wang J."/>
            <person name="Shi W."/>
            <person name="Du L."/>
            <person name="Sun Y."/>
            <person name="Zhan W."/>
            <person name="Jiang J.F."/>
            <person name="Wang Q."/>
            <person name="Zhang B."/>
            <person name="Ji P."/>
            <person name="Bell-Sakyi L."/>
            <person name="Cui X.M."/>
            <person name="Yuan T.T."/>
            <person name="Jiang B.G."/>
            <person name="Yang W.F."/>
            <person name="Lam T.T."/>
            <person name="Chang Q.C."/>
            <person name="Ding S.J."/>
            <person name="Wang X.J."/>
            <person name="Zhu J.G."/>
            <person name="Ruan X.D."/>
            <person name="Zhao L."/>
            <person name="Wei J.T."/>
            <person name="Ye R.Z."/>
            <person name="Que T.C."/>
            <person name="Du C.H."/>
            <person name="Zhou Y.H."/>
            <person name="Cheng J.X."/>
            <person name="Dai P.F."/>
            <person name="Guo W.B."/>
            <person name="Han X.H."/>
            <person name="Huang E.J."/>
            <person name="Li L.F."/>
            <person name="Wei W."/>
            <person name="Gao Y.C."/>
            <person name="Liu J.Z."/>
            <person name="Shao H.Z."/>
            <person name="Wang X."/>
            <person name="Wang C.C."/>
            <person name="Yang T.C."/>
            <person name="Huo Q.B."/>
            <person name="Li W."/>
            <person name="Chen H.Y."/>
            <person name="Chen S.E."/>
            <person name="Zhou L.G."/>
            <person name="Ni X.B."/>
            <person name="Tian J.H."/>
            <person name="Sheng Y."/>
            <person name="Liu T."/>
            <person name="Pan Y.S."/>
            <person name="Xia L.Y."/>
            <person name="Li J."/>
            <person name="Zhao F."/>
            <person name="Cao W.C."/>
        </authorList>
    </citation>
    <scope>NUCLEOTIDE SEQUENCE [LARGE SCALE GENOMIC DNA]</scope>
    <source>
        <strain evidence="1">Iper-2018</strain>
    </source>
</reference>
<proteinExistence type="predicted"/>
<keyword evidence="2" id="KW-1185">Reference proteome</keyword>
<comment type="caution">
    <text evidence="1">The sequence shown here is derived from an EMBL/GenBank/DDBJ whole genome shotgun (WGS) entry which is preliminary data.</text>
</comment>
<dbReference type="EMBL" id="JABSTQ010003744">
    <property type="protein sequence ID" value="KAG0443190.1"/>
    <property type="molecule type" value="Genomic_DNA"/>
</dbReference>
<organism evidence="1 2">
    <name type="scientific">Ixodes persulcatus</name>
    <name type="common">Taiga tick</name>
    <dbReference type="NCBI Taxonomy" id="34615"/>
    <lineage>
        <taxon>Eukaryota</taxon>
        <taxon>Metazoa</taxon>
        <taxon>Ecdysozoa</taxon>
        <taxon>Arthropoda</taxon>
        <taxon>Chelicerata</taxon>
        <taxon>Arachnida</taxon>
        <taxon>Acari</taxon>
        <taxon>Parasitiformes</taxon>
        <taxon>Ixodida</taxon>
        <taxon>Ixodoidea</taxon>
        <taxon>Ixodidae</taxon>
        <taxon>Ixodinae</taxon>
        <taxon>Ixodes</taxon>
    </lineage>
</organism>
<evidence type="ECO:0000313" key="2">
    <source>
        <dbReference type="Proteomes" id="UP000805193"/>
    </source>
</evidence>